<evidence type="ECO:0000256" key="8">
    <source>
        <dbReference type="SAM" id="Phobius"/>
    </source>
</evidence>
<feature type="transmembrane region" description="Helical" evidence="8">
    <location>
        <begin position="116"/>
        <end position="149"/>
    </location>
</feature>
<evidence type="ECO:0000256" key="3">
    <source>
        <dbReference type="ARBA" id="ARBA00022448"/>
    </source>
</evidence>
<feature type="transmembrane region" description="Helical" evidence="8">
    <location>
        <begin position="43"/>
        <end position="62"/>
    </location>
</feature>
<sequence length="477" mass="50317">MTLGIVVVYMAVLLGVSWLAALFQRGKSSEAFLLADKQLPWPLVGVMIAGLAIGGASTIGVAENAYESGLSAGWYNVAWALGPILVGFFLAARVRMTNQKTVSQMLGSVFGPSFELLAAGVQVVINTVIIALQIIAGGAILSVILPNVFTETTGIIFSAVMFAAVAVMGGLLAAGLSNVVNMLVIYLGVVLGVVYLLHVNGGAAGLQALLPAGISGDGSHWFSFVKGMPAAVIIAWCVTMTLQCLPNTGIMQNFIAARTPADARRGAFFGAAIMIPCGFLSAIFGIACRAHFPDLVNTAAALPTMVMTLPPILSGLLLAGLWAADISTATGLLVGVSTICTEDVIFKYLVSDKNRRHRLVITRLVVLLVVLVATLAALRLSGILSTIMVALALYAPYTILLTALYLFPGALRRSSGWLTFLFGAVALVVVQWVQPAWRLFDQAIYSVLLFSLLGFCLALLDRRPVATENLYVNKAVE</sequence>
<dbReference type="RefSeq" id="WP_408977037.1">
    <property type="nucleotide sequence ID" value="NZ_JBJUVG010000003.1"/>
</dbReference>
<reference evidence="9 10" key="1">
    <citation type="journal article" date="2016" name="Int. J. Syst. Evol. Microbiol.">
        <title>Peptococcus simiae sp. nov., isolated from rhesus macaque faeces and emended description of the genus Peptococcus.</title>
        <authorList>
            <person name="Shkoporov A.N."/>
            <person name="Efimov B.A."/>
            <person name="Kondova I."/>
            <person name="Ouwerling B."/>
            <person name="Chaplin A.V."/>
            <person name="Shcherbakova V.A."/>
            <person name="Langermans J.A.M."/>
        </authorList>
    </citation>
    <scope>NUCLEOTIDE SEQUENCE [LARGE SCALE GENOMIC DNA]</scope>
    <source>
        <strain evidence="9 10">M108</strain>
    </source>
</reference>
<evidence type="ECO:0000256" key="7">
    <source>
        <dbReference type="RuleBase" id="RU362091"/>
    </source>
</evidence>
<dbReference type="Proteomes" id="UP001631949">
    <property type="component" value="Unassembled WGS sequence"/>
</dbReference>
<keyword evidence="3" id="KW-0813">Transport</keyword>
<evidence type="ECO:0000256" key="4">
    <source>
        <dbReference type="ARBA" id="ARBA00022692"/>
    </source>
</evidence>
<keyword evidence="4 8" id="KW-0812">Transmembrane</keyword>
<comment type="caution">
    <text evidence="9">The sequence shown here is derived from an EMBL/GenBank/DDBJ whole genome shotgun (WGS) entry which is preliminary data.</text>
</comment>
<feature type="transmembrane region" description="Helical" evidence="8">
    <location>
        <begin position="6"/>
        <end position="23"/>
    </location>
</feature>
<feature type="transmembrane region" description="Helical" evidence="8">
    <location>
        <begin position="183"/>
        <end position="201"/>
    </location>
</feature>
<name>A0ABW9GXV0_9FIRM</name>
<evidence type="ECO:0000256" key="6">
    <source>
        <dbReference type="ARBA" id="ARBA00023136"/>
    </source>
</evidence>
<dbReference type="InterPro" id="IPR038377">
    <property type="entry name" value="Na/Glc_symporter_sf"/>
</dbReference>
<feature type="transmembrane region" description="Helical" evidence="8">
    <location>
        <begin position="312"/>
        <end position="339"/>
    </location>
</feature>
<feature type="transmembrane region" description="Helical" evidence="8">
    <location>
        <begin position="418"/>
        <end position="437"/>
    </location>
</feature>
<feature type="transmembrane region" description="Helical" evidence="8">
    <location>
        <begin position="155"/>
        <end position="176"/>
    </location>
</feature>
<dbReference type="PROSITE" id="PS50283">
    <property type="entry name" value="NA_SOLUT_SYMP_3"/>
    <property type="match status" value="1"/>
</dbReference>
<keyword evidence="10" id="KW-1185">Reference proteome</keyword>
<dbReference type="InterPro" id="IPR050277">
    <property type="entry name" value="Sodium:Solute_Symporter"/>
</dbReference>
<comment type="similarity">
    <text evidence="2 7">Belongs to the sodium:solute symporter (SSF) (TC 2.A.21) family.</text>
</comment>
<accession>A0ABW9GXV0</accession>
<feature type="transmembrane region" description="Helical" evidence="8">
    <location>
        <begin position="266"/>
        <end position="292"/>
    </location>
</feature>
<comment type="subcellular location">
    <subcellularLocation>
        <location evidence="1">Membrane</location>
        <topology evidence="1">Multi-pass membrane protein</topology>
    </subcellularLocation>
</comment>
<feature type="transmembrane region" description="Helical" evidence="8">
    <location>
        <begin position="221"/>
        <end position="245"/>
    </location>
</feature>
<feature type="transmembrane region" description="Helical" evidence="8">
    <location>
        <begin position="443"/>
        <end position="460"/>
    </location>
</feature>
<evidence type="ECO:0000256" key="1">
    <source>
        <dbReference type="ARBA" id="ARBA00004141"/>
    </source>
</evidence>
<organism evidence="9 10">
    <name type="scientific">Peptococcus simiae</name>
    <dbReference type="NCBI Taxonomy" id="1643805"/>
    <lineage>
        <taxon>Bacteria</taxon>
        <taxon>Bacillati</taxon>
        <taxon>Bacillota</taxon>
        <taxon>Clostridia</taxon>
        <taxon>Eubacteriales</taxon>
        <taxon>Peptococcaceae</taxon>
        <taxon>Peptococcus</taxon>
    </lineage>
</organism>
<evidence type="ECO:0000313" key="10">
    <source>
        <dbReference type="Proteomes" id="UP001631949"/>
    </source>
</evidence>
<protein>
    <submittedName>
        <fullName evidence="9">Sodium:solute symporter family protein</fullName>
    </submittedName>
</protein>
<dbReference type="Gene3D" id="1.20.1730.10">
    <property type="entry name" value="Sodium/glucose cotransporter"/>
    <property type="match status" value="1"/>
</dbReference>
<proteinExistence type="inferred from homology"/>
<gene>
    <name evidence="9" type="ORF">ACKQTC_03470</name>
</gene>
<evidence type="ECO:0000313" key="9">
    <source>
        <dbReference type="EMBL" id="MFM9413421.1"/>
    </source>
</evidence>
<feature type="transmembrane region" description="Helical" evidence="8">
    <location>
        <begin position="384"/>
        <end position="406"/>
    </location>
</feature>
<dbReference type="CDD" id="cd10322">
    <property type="entry name" value="SLC5sbd"/>
    <property type="match status" value="1"/>
</dbReference>
<dbReference type="PANTHER" id="PTHR48086:SF7">
    <property type="entry name" value="SODIUM-SOLUTE SYMPORTER-RELATED"/>
    <property type="match status" value="1"/>
</dbReference>
<feature type="transmembrane region" description="Helical" evidence="8">
    <location>
        <begin position="74"/>
        <end position="95"/>
    </location>
</feature>
<keyword evidence="5 8" id="KW-1133">Transmembrane helix</keyword>
<evidence type="ECO:0000256" key="5">
    <source>
        <dbReference type="ARBA" id="ARBA00022989"/>
    </source>
</evidence>
<dbReference type="PANTHER" id="PTHR48086">
    <property type="entry name" value="SODIUM/PROLINE SYMPORTER-RELATED"/>
    <property type="match status" value="1"/>
</dbReference>
<dbReference type="Pfam" id="PF00474">
    <property type="entry name" value="SSF"/>
    <property type="match status" value="1"/>
</dbReference>
<evidence type="ECO:0000256" key="2">
    <source>
        <dbReference type="ARBA" id="ARBA00006434"/>
    </source>
</evidence>
<dbReference type="EMBL" id="JBJUVG010000003">
    <property type="protein sequence ID" value="MFM9413421.1"/>
    <property type="molecule type" value="Genomic_DNA"/>
</dbReference>
<feature type="transmembrane region" description="Helical" evidence="8">
    <location>
        <begin position="360"/>
        <end position="378"/>
    </location>
</feature>
<dbReference type="InterPro" id="IPR001734">
    <property type="entry name" value="Na/solute_symporter"/>
</dbReference>
<keyword evidence="6 8" id="KW-0472">Membrane</keyword>